<dbReference type="Proteomes" id="UP000639772">
    <property type="component" value="Unassembled WGS sequence"/>
</dbReference>
<dbReference type="EMBL" id="JADCNM010000005">
    <property type="protein sequence ID" value="KAG0482637.1"/>
    <property type="molecule type" value="Genomic_DNA"/>
</dbReference>
<accession>A0A835RB12</accession>
<name>A0A835RB12_VANPL</name>
<evidence type="ECO:0000313" key="2">
    <source>
        <dbReference type="Proteomes" id="UP000639772"/>
    </source>
</evidence>
<organism evidence="1 2">
    <name type="scientific">Vanilla planifolia</name>
    <name type="common">Vanilla</name>
    <dbReference type="NCBI Taxonomy" id="51239"/>
    <lineage>
        <taxon>Eukaryota</taxon>
        <taxon>Viridiplantae</taxon>
        <taxon>Streptophyta</taxon>
        <taxon>Embryophyta</taxon>
        <taxon>Tracheophyta</taxon>
        <taxon>Spermatophyta</taxon>
        <taxon>Magnoliopsida</taxon>
        <taxon>Liliopsida</taxon>
        <taxon>Asparagales</taxon>
        <taxon>Orchidaceae</taxon>
        <taxon>Vanilloideae</taxon>
        <taxon>Vanilleae</taxon>
        <taxon>Vanilla</taxon>
    </lineage>
</organism>
<proteinExistence type="predicted"/>
<comment type="caution">
    <text evidence="1">The sequence shown here is derived from an EMBL/GenBank/DDBJ whole genome shotgun (WGS) entry which is preliminary data.</text>
</comment>
<sequence length="53" mass="6279">MGQRQILPSLFGQWEPIQDLQELYRCPGTQRKFTWVNQGQMEKKTPPTKPPQH</sequence>
<gene>
    <name evidence="1" type="ORF">HPP92_010721</name>
</gene>
<protein>
    <submittedName>
        <fullName evidence="1">Uncharacterized protein</fullName>
    </submittedName>
</protein>
<reference evidence="1 2" key="1">
    <citation type="journal article" date="2020" name="Nat. Food">
        <title>A phased Vanilla planifolia genome enables genetic improvement of flavour and production.</title>
        <authorList>
            <person name="Hasing T."/>
            <person name="Tang H."/>
            <person name="Brym M."/>
            <person name="Khazi F."/>
            <person name="Huang T."/>
            <person name="Chambers A.H."/>
        </authorList>
    </citation>
    <scope>NUCLEOTIDE SEQUENCE [LARGE SCALE GENOMIC DNA]</scope>
    <source>
        <tissue evidence="1">Leaf</tissue>
    </source>
</reference>
<evidence type="ECO:0000313" key="1">
    <source>
        <dbReference type="EMBL" id="KAG0482637.1"/>
    </source>
</evidence>
<dbReference type="AlphaFoldDB" id="A0A835RB12"/>